<gene>
    <name evidence="1" type="ORF">P343_07985</name>
</gene>
<dbReference type="RefSeq" id="WP_023509866.1">
    <property type="nucleotide sequence ID" value="NZ_AWTC01000006.1"/>
</dbReference>
<keyword evidence="2" id="KW-1185">Reference proteome</keyword>
<name>V6J627_9BACL</name>
<dbReference type="Proteomes" id="UP000018296">
    <property type="component" value="Unassembled WGS sequence"/>
</dbReference>
<evidence type="ECO:0000313" key="2">
    <source>
        <dbReference type="Proteomes" id="UP000018296"/>
    </source>
</evidence>
<proteinExistence type="predicted"/>
<dbReference type="AlphaFoldDB" id="V6J627"/>
<accession>V6J627</accession>
<protein>
    <submittedName>
        <fullName evidence="1">Uncharacterized protein</fullName>
    </submittedName>
</protein>
<reference evidence="1 2" key="1">
    <citation type="journal article" date="2013" name="Genome Announc.">
        <title>Genome Sequence of Sporolactobacillus laevolacticus DSM442, an Efficient Polymer-Grade D-Lactate Producer from Agricultural Waste Cottonseed as a Nitrogen Source.</title>
        <authorList>
            <person name="Wang H."/>
            <person name="Wang L."/>
            <person name="Ju J."/>
            <person name="Yu B."/>
            <person name="Ma Y."/>
        </authorList>
    </citation>
    <scope>NUCLEOTIDE SEQUENCE [LARGE SCALE GENOMIC DNA]</scope>
    <source>
        <strain evidence="1 2">DSM 442</strain>
    </source>
</reference>
<evidence type="ECO:0000313" key="1">
    <source>
        <dbReference type="EMBL" id="EST12219.1"/>
    </source>
</evidence>
<dbReference type="OrthoDB" id="2991056at2"/>
<dbReference type="STRING" id="1395513.P343_07985"/>
<comment type="caution">
    <text evidence="1">The sequence shown here is derived from an EMBL/GenBank/DDBJ whole genome shotgun (WGS) entry which is preliminary data.</text>
</comment>
<sequence length="59" mass="7058">MKAHEQLQQEMQVDEVKENFYLIAQMVKKYYDELIKQGFEPNQALYIAGEFSNKMHGFK</sequence>
<dbReference type="EMBL" id="AWTC01000006">
    <property type="protein sequence ID" value="EST12219.1"/>
    <property type="molecule type" value="Genomic_DNA"/>
</dbReference>
<dbReference type="PATRIC" id="fig|1395513.3.peg.1621"/>
<organism evidence="1 2">
    <name type="scientific">Sporolactobacillus laevolacticus DSM 442</name>
    <dbReference type="NCBI Taxonomy" id="1395513"/>
    <lineage>
        <taxon>Bacteria</taxon>
        <taxon>Bacillati</taxon>
        <taxon>Bacillota</taxon>
        <taxon>Bacilli</taxon>
        <taxon>Bacillales</taxon>
        <taxon>Sporolactobacillaceae</taxon>
        <taxon>Sporolactobacillus</taxon>
    </lineage>
</organism>